<evidence type="ECO:0000313" key="2">
    <source>
        <dbReference type="Proteomes" id="UP000316781"/>
    </source>
</evidence>
<comment type="caution">
    <text evidence="1">The sequence shown here is derived from an EMBL/GenBank/DDBJ whole genome shotgun (WGS) entry which is preliminary data.</text>
</comment>
<dbReference type="AlphaFoldDB" id="A0A549T6N6"/>
<protein>
    <submittedName>
        <fullName evidence="1">Uncharacterized protein</fullName>
    </submittedName>
</protein>
<accession>A0A549T6N6</accession>
<reference evidence="1 2" key="1">
    <citation type="submission" date="2019-07" db="EMBL/GenBank/DDBJ databases">
        <title>Ln-dependent methylotrophs.</title>
        <authorList>
            <person name="Tani A."/>
        </authorList>
    </citation>
    <scope>NUCLEOTIDE SEQUENCE [LARGE SCALE GENOMIC DNA]</scope>
    <source>
        <strain evidence="1 2">SM89A</strain>
    </source>
</reference>
<sequence>MAKRPNSPTATDAQVLALLDRYQCPLPFHEVRARLLGNIASPSSTSPIETVKSLWGGELPPFDSIDEANELIGALVMGLWNRLTRHQDRSDPFRLKRVQSGANREEILSLATMRRQELDGFAEGLFGGAEELVLSERAVDAMTVLSTLRAMFVAIEEVTGDPTKAANEKDFAETLDRMREMTLTAEKSIHAVVLACKRARASDFSGGLAKRSTLH</sequence>
<dbReference type="EMBL" id="VJMF01000011">
    <property type="protein sequence ID" value="TRL37534.1"/>
    <property type="molecule type" value="Genomic_DNA"/>
</dbReference>
<evidence type="ECO:0000313" key="1">
    <source>
        <dbReference type="EMBL" id="TRL37534.1"/>
    </source>
</evidence>
<organism evidence="1 2">
    <name type="scientific">Methylosinus sporium</name>
    <dbReference type="NCBI Taxonomy" id="428"/>
    <lineage>
        <taxon>Bacteria</taxon>
        <taxon>Pseudomonadati</taxon>
        <taxon>Pseudomonadota</taxon>
        <taxon>Alphaproteobacteria</taxon>
        <taxon>Hyphomicrobiales</taxon>
        <taxon>Methylocystaceae</taxon>
        <taxon>Methylosinus</taxon>
    </lineage>
</organism>
<name>A0A549T6N6_METSR</name>
<dbReference type="Proteomes" id="UP000316781">
    <property type="component" value="Unassembled WGS sequence"/>
</dbReference>
<proteinExistence type="predicted"/>
<gene>
    <name evidence="1" type="ORF">FM996_02270</name>
</gene>